<evidence type="ECO:0000313" key="2">
    <source>
        <dbReference type="Proteomes" id="UP000269226"/>
    </source>
</evidence>
<dbReference type="EMBL" id="AP018492">
    <property type="protein sequence ID" value="BBC60643.1"/>
    <property type="molecule type" value="Genomic_DNA"/>
</dbReference>
<name>A0A2Z5Y1G6_9ENTE</name>
<sequence>MIAGIVIAFHQLFPYTNIKIHLILYLSMKNDSKSSRFILFS</sequence>
<dbReference type="AlphaFoldDB" id="A0A2Z5Y1G6"/>
<dbReference type="Proteomes" id="UP000269226">
    <property type="component" value="Chromosome"/>
</dbReference>
<gene>
    <name evidence="1" type="ORF">DAT561_0507</name>
</gene>
<proteinExistence type="predicted"/>
<reference evidence="1 2" key="1">
    <citation type="submission" date="2018-01" db="EMBL/GenBank/DDBJ databases">
        <title>Whole genome sequence of Melissococcus plutonius DAT561.</title>
        <authorList>
            <person name="Okumura K."/>
            <person name="Takamatsu D."/>
            <person name="Okura M."/>
        </authorList>
    </citation>
    <scope>NUCLEOTIDE SEQUENCE [LARGE SCALE GENOMIC DNA]</scope>
    <source>
        <strain evidence="1 2">DAT561</strain>
    </source>
</reference>
<accession>A0A2Z5Y1G6</accession>
<organism evidence="1 2">
    <name type="scientific">Melissococcus plutonius</name>
    <dbReference type="NCBI Taxonomy" id="33970"/>
    <lineage>
        <taxon>Bacteria</taxon>
        <taxon>Bacillati</taxon>
        <taxon>Bacillota</taxon>
        <taxon>Bacilli</taxon>
        <taxon>Lactobacillales</taxon>
        <taxon>Enterococcaceae</taxon>
        <taxon>Melissococcus</taxon>
    </lineage>
</organism>
<protein>
    <submittedName>
        <fullName evidence="1">Uncharacterized protein</fullName>
    </submittedName>
</protein>
<evidence type="ECO:0000313" key="1">
    <source>
        <dbReference type="EMBL" id="BBC60643.1"/>
    </source>
</evidence>